<accession>A0AAJ0MKN6</accession>
<dbReference type="AlphaFoldDB" id="A0AAJ0MKN6"/>
<evidence type="ECO:0000256" key="1">
    <source>
        <dbReference type="SAM" id="MobiDB-lite"/>
    </source>
</evidence>
<gene>
    <name evidence="2" type="ORF">B0T25DRAFT_627895</name>
</gene>
<protein>
    <submittedName>
        <fullName evidence="2">Uncharacterized protein</fullName>
    </submittedName>
</protein>
<dbReference type="EMBL" id="JAUIQD010000001">
    <property type="protein sequence ID" value="KAK3363947.1"/>
    <property type="molecule type" value="Genomic_DNA"/>
</dbReference>
<name>A0AAJ0MKN6_9PEZI</name>
<organism evidence="2 3">
    <name type="scientific">Lasiosphaeria hispida</name>
    <dbReference type="NCBI Taxonomy" id="260671"/>
    <lineage>
        <taxon>Eukaryota</taxon>
        <taxon>Fungi</taxon>
        <taxon>Dikarya</taxon>
        <taxon>Ascomycota</taxon>
        <taxon>Pezizomycotina</taxon>
        <taxon>Sordariomycetes</taxon>
        <taxon>Sordariomycetidae</taxon>
        <taxon>Sordariales</taxon>
        <taxon>Lasiosphaeriaceae</taxon>
        <taxon>Lasiosphaeria</taxon>
    </lineage>
</organism>
<evidence type="ECO:0000313" key="3">
    <source>
        <dbReference type="Proteomes" id="UP001275084"/>
    </source>
</evidence>
<sequence>MAASGPRAPPDLALDDPYSFDSSDFDGFSDSHDDNDSGASDSESDASGASDSEVPEPLSNPPPSHRLFTHQYDSFDDLFSELNAWAAAAGFQIRKLRSNNYVKGFGASRIDIGCRQDKIRKSRAISHPTTTTIKRGCTWELVAKALQKNQRKWTLEPVPGREIHTNHPPMDPQFATVTKFRPEFKAFIAQYVDRPAVSNRELLIDMRKQFPSVVFDSKKIRKWRHRLKKLARGGYTPFQTAMKMLDKEGINYLVKWDPEDNTKPTGLFWTNLW</sequence>
<feature type="non-terminal residue" evidence="2">
    <location>
        <position position="273"/>
    </location>
</feature>
<evidence type="ECO:0000313" key="2">
    <source>
        <dbReference type="EMBL" id="KAK3363947.1"/>
    </source>
</evidence>
<reference evidence="2" key="1">
    <citation type="journal article" date="2023" name="Mol. Phylogenet. Evol.">
        <title>Genome-scale phylogeny and comparative genomics of the fungal order Sordariales.</title>
        <authorList>
            <person name="Hensen N."/>
            <person name="Bonometti L."/>
            <person name="Westerberg I."/>
            <person name="Brannstrom I.O."/>
            <person name="Guillou S."/>
            <person name="Cros-Aarteil S."/>
            <person name="Calhoun S."/>
            <person name="Haridas S."/>
            <person name="Kuo A."/>
            <person name="Mondo S."/>
            <person name="Pangilinan J."/>
            <person name="Riley R."/>
            <person name="LaButti K."/>
            <person name="Andreopoulos B."/>
            <person name="Lipzen A."/>
            <person name="Chen C."/>
            <person name="Yan M."/>
            <person name="Daum C."/>
            <person name="Ng V."/>
            <person name="Clum A."/>
            <person name="Steindorff A."/>
            <person name="Ohm R.A."/>
            <person name="Martin F."/>
            <person name="Silar P."/>
            <person name="Natvig D.O."/>
            <person name="Lalanne C."/>
            <person name="Gautier V."/>
            <person name="Ament-Velasquez S.L."/>
            <person name="Kruys A."/>
            <person name="Hutchinson M.I."/>
            <person name="Powell A.J."/>
            <person name="Barry K."/>
            <person name="Miller A.N."/>
            <person name="Grigoriev I.V."/>
            <person name="Debuchy R."/>
            <person name="Gladieux P."/>
            <person name="Hiltunen Thoren M."/>
            <person name="Johannesson H."/>
        </authorList>
    </citation>
    <scope>NUCLEOTIDE SEQUENCE</scope>
    <source>
        <strain evidence="2">CBS 955.72</strain>
    </source>
</reference>
<feature type="compositionally biased region" description="Low complexity" evidence="1">
    <location>
        <begin position="10"/>
        <end position="28"/>
    </location>
</feature>
<reference evidence="2" key="2">
    <citation type="submission" date="2023-06" db="EMBL/GenBank/DDBJ databases">
        <authorList>
            <consortium name="Lawrence Berkeley National Laboratory"/>
            <person name="Haridas S."/>
            <person name="Hensen N."/>
            <person name="Bonometti L."/>
            <person name="Westerberg I."/>
            <person name="Brannstrom I.O."/>
            <person name="Guillou S."/>
            <person name="Cros-Aarteil S."/>
            <person name="Calhoun S."/>
            <person name="Kuo A."/>
            <person name="Mondo S."/>
            <person name="Pangilinan J."/>
            <person name="Riley R."/>
            <person name="Labutti K."/>
            <person name="Andreopoulos B."/>
            <person name="Lipzen A."/>
            <person name="Chen C."/>
            <person name="Yanf M."/>
            <person name="Daum C."/>
            <person name="Ng V."/>
            <person name="Clum A."/>
            <person name="Steindorff A."/>
            <person name="Ohm R."/>
            <person name="Martin F."/>
            <person name="Silar P."/>
            <person name="Natvig D."/>
            <person name="Lalanne C."/>
            <person name="Gautier V."/>
            <person name="Ament-Velasquez S.L."/>
            <person name="Kruys A."/>
            <person name="Hutchinson M.I."/>
            <person name="Powell A.J."/>
            <person name="Barry K."/>
            <person name="Miller A.N."/>
            <person name="Grigoriev I.V."/>
            <person name="Debuchy R."/>
            <person name="Gladieux P."/>
            <person name="Thoren M.H."/>
            <person name="Johannesson H."/>
        </authorList>
    </citation>
    <scope>NUCLEOTIDE SEQUENCE</scope>
    <source>
        <strain evidence="2">CBS 955.72</strain>
    </source>
</reference>
<dbReference type="Proteomes" id="UP001275084">
    <property type="component" value="Unassembled WGS sequence"/>
</dbReference>
<feature type="region of interest" description="Disordered" evidence="1">
    <location>
        <begin position="1"/>
        <end position="66"/>
    </location>
</feature>
<keyword evidence="3" id="KW-1185">Reference proteome</keyword>
<feature type="compositionally biased region" description="Low complexity" evidence="1">
    <location>
        <begin position="37"/>
        <end position="52"/>
    </location>
</feature>
<proteinExistence type="predicted"/>
<comment type="caution">
    <text evidence="2">The sequence shown here is derived from an EMBL/GenBank/DDBJ whole genome shotgun (WGS) entry which is preliminary data.</text>
</comment>